<dbReference type="HOGENOM" id="CLU_015869_1_1_1"/>
<evidence type="ECO:0000313" key="9">
    <source>
        <dbReference type="Proteomes" id="UP000005627"/>
    </source>
</evidence>
<keyword evidence="3" id="KW-0479">Metal-binding</keyword>
<dbReference type="InterPro" id="IPR036615">
    <property type="entry name" value="Mur_ligase_C_dom_sf"/>
</dbReference>
<comment type="pathway">
    <text evidence="7">Cofactor biosynthesis; tetrahydrofolylpolyglutamate biosynthesis.</text>
</comment>
<dbReference type="GO" id="GO:0008841">
    <property type="term" value="F:dihydrofolate synthase activity"/>
    <property type="evidence" value="ECO:0007669"/>
    <property type="project" value="UniProtKB-EC"/>
</dbReference>
<dbReference type="OrthoDB" id="5212574at2759"/>
<dbReference type="Proteomes" id="UP000005627">
    <property type="component" value="Chromosome 1"/>
</dbReference>
<dbReference type="InterPro" id="IPR018109">
    <property type="entry name" value="Folylpolyglutamate_synth_CS"/>
</dbReference>
<dbReference type="GO" id="GO:0046872">
    <property type="term" value="F:metal ion binding"/>
    <property type="evidence" value="ECO:0007669"/>
    <property type="project" value="UniProtKB-KW"/>
</dbReference>
<dbReference type="RefSeq" id="XP_003678754.1">
    <property type="nucleotide sequence ID" value="XM_003678706.1"/>
</dbReference>
<dbReference type="GO" id="GO:0005829">
    <property type="term" value="C:cytosol"/>
    <property type="evidence" value="ECO:0007669"/>
    <property type="project" value="TreeGrafter"/>
</dbReference>
<dbReference type="GeneID" id="11502838"/>
<dbReference type="InterPro" id="IPR036565">
    <property type="entry name" value="Mur-like_cat_sf"/>
</dbReference>
<organism evidence="8 9">
    <name type="scientific">Torulaspora delbrueckii</name>
    <name type="common">Yeast</name>
    <name type="synonym">Candida colliculosa</name>
    <dbReference type="NCBI Taxonomy" id="4950"/>
    <lineage>
        <taxon>Eukaryota</taxon>
        <taxon>Fungi</taxon>
        <taxon>Dikarya</taxon>
        <taxon>Ascomycota</taxon>
        <taxon>Saccharomycotina</taxon>
        <taxon>Saccharomycetes</taxon>
        <taxon>Saccharomycetales</taxon>
        <taxon>Saccharomycetaceae</taxon>
        <taxon>Torulaspora</taxon>
    </lineage>
</organism>
<dbReference type="PANTHER" id="PTHR11136:SF0">
    <property type="entry name" value="DIHYDROFOLATE SYNTHETASE-RELATED"/>
    <property type="match status" value="1"/>
</dbReference>
<dbReference type="PIRSF" id="PIRSF001563">
    <property type="entry name" value="Folylpolyglu_synth"/>
    <property type="match status" value="1"/>
</dbReference>
<accession>G8ZLP9</accession>
<evidence type="ECO:0000313" key="8">
    <source>
        <dbReference type="EMBL" id="CCE89543.1"/>
    </source>
</evidence>
<protein>
    <recommendedName>
        <fullName evidence="7">Dihydrofolate synthetase</fullName>
        <ecNumber evidence="7">6.3.2.12</ecNumber>
    </recommendedName>
</protein>
<gene>
    <name evidence="8" type="primary">TDEL0A02110</name>
    <name evidence="8" type="ORF">TDEL_0A02110</name>
</gene>
<dbReference type="GO" id="GO:0004326">
    <property type="term" value="F:tetrahydrofolylpolyglutamate synthase activity"/>
    <property type="evidence" value="ECO:0007669"/>
    <property type="project" value="InterPro"/>
</dbReference>
<name>G8ZLP9_TORDE</name>
<dbReference type="GO" id="GO:0006730">
    <property type="term" value="P:one-carbon metabolic process"/>
    <property type="evidence" value="ECO:0007669"/>
    <property type="project" value="UniProtKB-KW"/>
</dbReference>
<proteinExistence type="inferred from homology"/>
<keyword evidence="6" id="KW-0460">Magnesium</keyword>
<dbReference type="AlphaFoldDB" id="G8ZLP9"/>
<keyword evidence="2 7" id="KW-0436">Ligase</keyword>
<evidence type="ECO:0000256" key="1">
    <source>
        <dbReference type="ARBA" id="ARBA00008276"/>
    </source>
</evidence>
<dbReference type="EMBL" id="HE616742">
    <property type="protein sequence ID" value="CCE89543.1"/>
    <property type="molecule type" value="Genomic_DNA"/>
</dbReference>
<evidence type="ECO:0000256" key="5">
    <source>
        <dbReference type="ARBA" id="ARBA00022840"/>
    </source>
</evidence>
<keyword evidence="5 7" id="KW-0067">ATP-binding</keyword>
<dbReference type="PROSITE" id="PS01011">
    <property type="entry name" value="FOLYLPOLYGLU_SYNT_1"/>
    <property type="match status" value="1"/>
</dbReference>
<comment type="catalytic activity">
    <reaction evidence="7">
        <text>7,8-dihydropteroate + L-glutamate + ATP = 7,8-dihydrofolate + ADP + phosphate + H(+)</text>
        <dbReference type="Rhea" id="RHEA:23584"/>
        <dbReference type="ChEBI" id="CHEBI:15378"/>
        <dbReference type="ChEBI" id="CHEBI:17839"/>
        <dbReference type="ChEBI" id="CHEBI:29985"/>
        <dbReference type="ChEBI" id="CHEBI:30616"/>
        <dbReference type="ChEBI" id="CHEBI:43474"/>
        <dbReference type="ChEBI" id="CHEBI:57451"/>
        <dbReference type="ChEBI" id="CHEBI:456216"/>
        <dbReference type="EC" id="6.3.2.12"/>
    </reaction>
</comment>
<evidence type="ECO:0000256" key="4">
    <source>
        <dbReference type="ARBA" id="ARBA00022741"/>
    </source>
</evidence>
<evidence type="ECO:0000256" key="3">
    <source>
        <dbReference type="ARBA" id="ARBA00022723"/>
    </source>
</evidence>
<dbReference type="PROSITE" id="PS01012">
    <property type="entry name" value="FOLYLPOLYGLU_SYNT_2"/>
    <property type="match status" value="1"/>
</dbReference>
<dbReference type="FunFam" id="3.40.1190.10:FF:000010">
    <property type="entry name" value="Dihydrofolate synthetase"/>
    <property type="match status" value="1"/>
</dbReference>
<dbReference type="FunCoup" id="G8ZLP9">
    <property type="interactions" value="181"/>
</dbReference>
<dbReference type="SUPFAM" id="SSF53623">
    <property type="entry name" value="MurD-like peptide ligases, catalytic domain"/>
    <property type="match status" value="1"/>
</dbReference>
<dbReference type="KEGG" id="tdl:TDEL_0A02110"/>
<dbReference type="UniPathway" id="UPA00850"/>
<evidence type="ECO:0000256" key="6">
    <source>
        <dbReference type="ARBA" id="ARBA00022842"/>
    </source>
</evidence>
<dbReference type="eggNOG" id="KOG2525">
    <property type="taxonomic scope" value="Eukaryota"/>
</dbReference>
<dbReference type="GO" id="GO:0005524">
    <property type="term" value="F:ATP binding"/>
    <property type="evidence" value="ECO:0007669"/>
    <property type="project" value="UniProtKB-KW"/>
</dbReference>
<evidence type="ECO:0000256" key="7">
    <source>
        <dbReference type="PIRNR" id="PIRNR001563"/>
    </source>
</evidence>
<reference evidence="8 9" key="1">
    <citation type="journal article" date="2011" name="Proc. Natl. Acad. Sci. U.S.A.">
        <title>Evolutionary erosion of yeast sex chromosomes by mating-type switching accidents.</title>
        <authorList>
            <person name="Gordon J.L."/>
            <person name="Armisen D."/>
            <person name="Proux-Wera E."/>
            <person name="Oheigeartaigh S.S."/>
            <person name="Byrne K.P."/>
            <person name="Wolfe K.H."/>
        </authorList>
    </citation>
    <scope>NUCLEOTIDE SEQUENCE [LARGE SCALE GENOMIC DNA]</scope>
    <source>
        <strain evidence="9">ATCC 10662 / CBS 1146 / NBRC 0425 / NCYC 2629 / NRRL Y-866</strain>
    </source>
</reference>
<sequence length="424" mass="46749">MSISLGLSRVTKLLGLLGNPQERLQVLHVAGTNGKGSVCSYLSSLLQNRSNHVGKFTTPHLVQITDSITINNDSIPWDTYHRIRGDLDLLNTKHRLDCTEFELLTCTALKYFHDVKCEWCVLEVGLGGRLDATNVIPGHQKAACGITKISLDHEAFLGNTLSQIAFEKAGIITKGVKFAVIDGSNDQSILQVVKQRCDEIGCKLEVTNPDLKDLAMETKTWGRIVLDKFPLNGGYQICNLRVALGILDTLQERALVNLSTDAIVARLRNVSWPGRLQKLDYCSDSVTKTRIPILLDGAHNGSAAIELSKFLRSEYGEQPLTFVIAITSGKKLEPLLAPLLRSQDRVLVTAYAPVDGMPWVHAMDVQELASEIGKDYTKNVEAQQSLHNIFSSLAHDEQATPIVICGSLYLCGELLRMHKKNLGR</sequence>
<comment type="similarity">
    <text evidence="1 7">Belongs to the folylpolyglutamate synthase family.</text>
</comment>
<evidence type="ECO:0000256" key="2">
    <source>
        <dbReference type="ARBA" id="ARBA00022598"/>
    </source>
</evidence>
<dbReference type="PANTHER" id="PTHR11136">
    <property type="entry name" value="FOLYLPOLYGLUTAMATE SYNTHASE-RELATED"/>
    <property type="match status" value="1"/>
</dbReference>
<keyword evidence="4 7" id="KW-0547">Nucleotide-binding</keyword>
<dbReference type="Gene3D" id="3.90.190.20">
    <property type="entry name" value="Mur ligase, C-terminal domain"/>
    <property type="match status" value="1"/>
</dbReference>
<keyword evidence="9" id="KW-1185">Reference proteome</keyword>
<dbReference type="InParanoid" id="G8ZLP9"/>
<dbReference type="NCBIfam" id="TIGR01499">
    <property type="entry name" value="folC"/>
    <property type="match status" value="1"/>
</dbReference>
<dbReference type="GO" id="GO:0005739">
    <property type="term" value="C:mitochondrion"/>
    <property type="evidence" value="ECO:0007669"/>
    <property type="project" value="TreeGrafter"/>
</dbReference>
<dbReference type="InterPro" id="IPR001645">
    <property type="entry name" value="Folylpolyglutamate_synth"/>
</dbReference>
<dbReference type="SUPFAM" id="SSF53244">
    <property type="entry name" value="MurD-like peptide ligases, peptide-binding domain"/>
    <property type="match status" value="1"/>
</dbReference>
<keyword evidence="7" id="KW-0554">One-carbon metabolism</keyword>
<dbReference type="EC" id="6.3.2.12" evidence="7"/>
<dbReference type="STRING" id="1076872.G8ZLP9"/>
<dbReference type="Gene3D" id="3.40.1190.10">
    <property type="entry name" value="Mur-like, catalytic domain"/>
    <property type="match status" value="1"/>
</dbReference>